<feature type="transmembrane region" description="Helical" evidence="6">
    <location>
        <begin position="200"/>
        <end position="219"/>
    </location>
</feature>
<keyword evidence="4 6" id="KW-1133">Transmembrane helix</keyword>
<keyword evidence="3 6" id="KW-0812">Transmembrane</keyword>
<keyword evidence="5 6" id="KW-0472">Membrane</keyword>
<dbReference type="PANTHER" id="PTHR43701">
    <property type="entry name" value="MEMBRANE TRANSPORTER PROTEIN MJ0441-RELATED"/>
    <property type="match status" value="1"/>
</dbReference>
<feature type="transmembrane region" description="Helical" evidence="6">
    <location>
        <begin position="254"/>
        <end position="274"/>
    </location>
</feature>
<comment type="similarity">
    <text evidence="2 6">Belongs to the 4-toluene sulfonate uptake permease (TSUP) (TC 2.A.102) family.</text>
</comment>
<comment type="subcellular location">
    <subcellularLocation>
        <location evidence="6">Cell membrane</location>
        <topology evidence="6">Multi-pass membrane protein</topology>
    </subcellularLocation>
    <subcellularLocation>
        <location evidence="1">Membrane</location>
        <topology evidence="1">Multi-pass membrane protein</topology>
    </subcellularLocation>
</comment>
<feature type="transmembrane region" description="Helical" evidence="6">
    <location>
        <begin position="231"/>
        <end position="248"/>
    </location>
</feature>
<evidence type="ECO:0000256" key="2">
    <source>
        <dbReference type="ARBA" id="ARBA00009142"/>
    </source>
</evidence>
<accession>A0ABN2I0A6</accession>
<reference evidence="7 8" key="1">
    <citation type="journal article" date="2019" name="Int. J. Syst. Evol. Microbiol.">
        <title>The Global Catalogue of Microorganisms (GCM) 10K type strain sequencing project: providing services to taxonomists for standard genome sequencing and annotation.</title>
        <authorList>
            <consortium name="The Broad Institute Genomics Platform"/>
            <consortium name="The Broad Institute Genome Sequencing Center for Infectious Disease"/>
            <person name="Wu L."/>
            <person name="Ma J."/>
        </authorList>
    </citation>
    <scope>NUCLEOTIDE SEQUENCE [LARGE SCALE GENOMIC DNA]</scope>
    <source>
        <strain evidence="7 8">JCM 13929</strain>
    </source>
</reference>
<dbReference type="InterPro" id="IPR002781">
    <property type="entry name" value="TM_pro_TauE-like"/>
</dbReference>
<feature type="transmembrane region" description="Helical" evidence="6">
    <location>
        <begin position="72"/>
        <end position="90"/>
    </location>
</feature>
<gene>
    <name evidence="7" type="ORF">GCM10009733_109880</name>
</gene>
<name>A0ABN2I0A6_9ACTN</name>
<evidence type="ECO:0000256" key="5">
    <source>
        <dbReference type="ARBA" id="ARBA00023136"/>
    </source>
</evidence>
<dbReference type="RefSeq" id="WP_346115318.1">
    <property type="nucleotide sequence ID" value="NZ_BAAAMU010000224.1"/>
</dbReference>
<dbReference type="Pfam" id="PF01925">
    <property type="entry name" value="TauE"/>
    <property type="match status" value="1"/>
</dbReference>
<evidence type="ECO:0000313" key="7">
    <source>
        <dbReference type="EMBL" id="GAA1696493.1"/>
    </source>
</evidence>
<evidence type="ECO:0000256" key="4">
    <source>
        <dbReference type="ARBA" id="ARBA00022989"/>
    </source>
</evidence>
<keyword evidence="6" id="KW-1003">Cell membrane</keyword>
<dbReference type="EMBL" id="BAAAMU010000224">
    <property type="protein sequence ID" value="GAA1696493.1"/>
    <property type="molecule type" value="Genomic_DNA"/>
</dbReference>
<feature type="transmembrane region" description="Helical" evidence="6">
    <location>
        <begin position="154"/>
        <end position="180"/>
    </location>
</feature>
<protein>
    <recommendedName>
        <fullName evidence="6">Probable membrane transporter protein</fullName>
    </recommendedName>
</protein>
<sequence>MFLLTLTAAALIGVALGLFGGGGSILAVPVLVYLAGVPTKQAIAMSLLVVAVTSAVSAIGHARAGRIRWRTGLIFGAAGMAGAYGGGLLGPHLPETLLMAAFAAMMLATAIAMIRHRRTPSAGPAHHELPVLHVIAEGVAVGLVTGLVGAGGGFLVVPALVLLGGLPMGVAVGTSLLVIAMKSLAGLAGYLHSVPLDWSLALPVTAAAVAGGLAGGSLAGRINADRLRKAFGWFVLVMGAFVLIQQAPPALLHSAWTAAAATLTALAAAVALLLRRRRTIKRNQP</sequence>
<dbReference type="InterPro" id="IPR051598">
    <property type="entry name" value="TSUP/Inactive_protease-like"/>
</dbReference>
<evidence type="ECO:0000256" key="1">
    <source>
        <dbReference type="ARBA" id="ARBA00004141"/>
    </source>
</evidence>
<feature type="transmembrane region" description="Helical" evidence="6">
    <location>
        <begin position="43"/>
        <end position="60"/>
    </location>
</feature>
<comment type="caution">
    <text evidence="7">The sequence shown here is derived from an EMBL/GenBank/DDBJ whole genome shotgun (WGS) entry which is preliminary data.</text>
</comment>
<dbReference type="PANTHER" id="PTHR43701:SF2">
    <property type="entry name" value="MEMBRANE TRANSPORTER PROTEIN YJNA-RELATED"/>
    <property type="match status" value="1"/>
</dbReference>
<evidence type="ECO:0000313" key="8">
    <source>
        <dbReference type="Proteomes" id="UP001500064"/>
    </source>
</evidence>
<organism evidence="7 8">
    <name type="scientific">Nonomuraea maheshkhaliensis</name>
    <dbReference type="NCBI Taxonomy" id="419590"/>
    <lineage>
        <taxon>Bacteria</taxon>
        <taxon>Bacillati</taxon>
        <taxon>Actinomycetota</taxon>
        <taxon>Actinomycetes</taxon>
        <taxon>Streptosporangiales</taxon>
        <taxon>Streptosporangiaceae</taxon>
        <taxon>Nonomuraea</taxon>
    </lineage>
</organism>
<proteinExistence type="inferred from homology"/>
<dbReference type="Proteomes" id="UP001500064">
    <property type="component" value="Unassembled WGS sequence"/>
</dbReference>
<keyword evidence="8" id="KW-1185">Reference proteome</keyword>
<evidence type="ECO:0000256" key="3">
    <source>
        <dbReference type="ARBA" id="ARBA00022692"/>
    </source>
</evidence>
<feature type="transmembrane region" description="Helical" evidence="6">
    <location>
        <begin position="96"/>
        <end position="114"/>
    </location>
</feature>
<evidence type="ECO:0000256" key="6">
    <source>
        <dbReference type="RuleBase" id="RU363041"/>
    </source>
</evidence>